<dbReference type="PROSITE" id="PS51934">
    <property type="entry name" value="LRAT"/>
    <property type="match status" value="1"/>
</dbReference>
<dbReference type="GO" id="GO:0016410">
    <property type="term" value="F:N-acyltransferase activity"/>
    <property type="evidence" value="ECO:0007669"/>
    <property type="project" value="TreeGrafter"/>
</dbReference>
<keyword evidence="7" id="KW-1185">Reference proteome</keyword>
<dbReference type="InterPro" id="IPR051496">
    <property type="entry name" value="H-rev107_PLA/AT"/>
</dbReference>
<evidence type="ECO:0000259" key="5">
    <source>
        <dbReference type="PROSITE" id="PS51934"/>
    </source>
</evidence>
<keyword evidence="3" id="KW-0378">Hydrolase</keyword>
<dbReference type="GO" id="GO:0005737">
    <property type="term" value="C:cytoplasm"/>
    <property type="evidence" value="ECO:0007669"/>
    <property type="project" value="TreeGrafter"/>
</dbReference>
<dbReference type="InterPro" id="IPR007053">
    <property type="entry name" value="LRAT_dom"/>
</dbReference>
<evidence type="ECO:0000313" key="6">
    <source>
        <dbReference type="EMBL" id="CAG2205096.1"/>
    </source>
</evidence>
<accession>A0A8S3RDT4</accession>
<gene>
    <name evidence="6" type="ORF">MEDL_19480</name>
</gene>
<name>A0A8S3RDT4_MYTED</name>
<feature type="domain" description="LRAT" evidence="5">
    <location>
        <begin position="163"/>
        <end position="287"/>
    </location>
</feature>
<proteinExistence type="inferred from homology"/>
<protein>
    <recommendedName>
        <fullName evidence="5">LRAT domain-containing protein</fullName>
    </recommendedName>
</protein>
<evidence type="ECO:0000256" key="4">
    <source>
        <dbReference type="ARBA" id="ARBA00023098"/>
    </source>
</evidence>
<evidence type="ECO:0000256" key="2">
    <source>
        <dbReference type="ARBA" id="ARBA00022679"/>
    </source>
</evidence>
<dbReference type="GO" id="GO:0008970">
    <property type="term" value="F:phospholipase A1 activity"/>
    <property type="evidence" value="ECO:0007669"/>
    <property type="project" value="TreeGrafter"/>
</dbReference>
<dbReference type="GO" id="GO:0004623">
    <property type="term" value="F:phospholipase A2 activity"/>
    <property type="evidence" value="ECO:0007669"/>
    <property type="project" value="TreeGrafter"/>
</dbReference>
<organism evidence="6 7">
    <name type="scientific">Mytilus edulis</name>
    <name type="common">Blue mussel</name>
    <dbReference type="NCBI Taxonomy" id="6550"/>
    <lineage>
        <taxon>Eukaryota</taxon>
        <taxon>Metazoa</taxon>
        <taxon>Spiralia</taxon>
        <taxon>Lophotrochozoa</taxon>
        <taxon>Mollusca</taxon>
        <taxon>Bivalvia</taxon>
        <taxon>Autobranchia</taxon>
        <taxon>Pteriomorphia</taxon>
        <taxon>Mytilida</taxon>
        <taxon>Mytiloidea</taxon>
        <taxon>Mytilidae</taxon>
        <taxon>Mytilinae</taxon>
        <taxon>Mytilus</taxon>
    </lineage>
</organism>
<sequence>MYNINKNKDITAPFYTCLTRILKCLNYTTIYLVTDIIQVGTFTSRHEDYLSVKMWKSIKSKRNKFKTIWTGNDYEIRHSNQQRSPSEGTVKVLTLQRTVLEKPEDDEITEYPEIEDSNKIEETRDKYDDLDGRETQKTKPVACLECVKPIQVFTSEEIKIGDHVKFHGRIYDHHAIVVDVKSSNEKDHKVDLELVHASNTTAGAIYNCMRPFGNKAKLLRETKRINLKKIKVMVYKYSDTIEHFSPKEIVSRAVTTKSNPDFKYNLLHNNCEHFTTWCVTGQGLSLQIRKIRMVKGLFANQGFQGIGDEVLRNKIECEKGMLCALCFERNRKLLNVPKQPIKSKSDVEIGDIITYTYYRCWHTAVVLEIIAHDKSLQCKIAHYAFRGLHRDRKIREETLRIPFDGSVRVTDFSNTDYTVYDPEEVVERARSKLGEKRYDHFSNDSSHFARWCKLKLHRKR</sequence>
<evidence type="ECO:0000256" key="1">
    <source>
        <dbReference type="ARBA" id="ARBA00007824"/>
    </source>
</evidence>
<dbReference type="GO" id="GO:0070292">
    <property type="term" value="P:N-acylphosphatidylethanolamine metabolic process"/>
    <property type="evidence" value="ECO:0007669"/>
    <property type="project" value="TreeGrafter"/>
</dbReference>
<dbReference type="Proteomes" id="UP000683360">
    <property type="component" value="Unassembled WGS sequence"/>
</dbReference>
<comment type="similarity">
    <text evidence="1">Belongs to the H-rev107 family.</text>
</comment>
<keyword evidence="4" id="KW-0443">Lipid metabolism</keyword>
<dbReference type="AlphaFoldDB" id="A0A8S3RDT4"/>
<keyword evidence="2" id="KW-0808">Transferase</keyword>
<dbReference type="PANTHER" id="PTHR13943">
    <property type="entry name" value="HRAS-LIKE SUPPRESSOR - RELATED"/>
    <property type="match status" value="1"/>
</dbReference>
<dbReference type="PANTHER" id="PTHR13943:SF77">
    <property type="entry name" value="LRAT DOMAIN-CONTAINING PROTEIN"/>
    <property type="match status" value="1"/>
</dbReference>
<dbReference type="EMBL" id="CAJPWZ010001011">
    <property type="protein sequence ID" value="CAG2205096.1"/>
    <property type="molecule type" value="Genomic_DNA"/>
</dbReference>
<evidence type="ECO:0000313" key="7">
    <source>
        <dbReference type="Proteomes" id="UP000683360"/>
    </source>
</evidence>
<dbReference type="Gene3D" id="3.90.1720.10">
    <property type="entry name" value="endopeptidase domain like (from Nostoc punctiforme)"/>
    <property type="match status" value="2"/>
</dbReference>
<evidence type="ECO:0000256" key="3">
    <source>
        <dbReference type="ARBA" id="ARBA00022801"/>
    </source>
</evidence>
<dbReference type="OrthoDB" id="6092472at2759"/>
<reference evidence="6" key="1">
    <citation type="submission" date="2021-03" db="EMBL/GenBank/DDBJ databases">
        <authorList>
            <person name="Bekaert M."/>
        </authorList>
    </citation>
    <scope>NUCLEOTIDE SEQUENCE</scope>
</reference>
<comment type="caution">
    <text evidence="6">The sequence shown here is derived from an EMBL/GenBank/DDBJ whole genome shotgun (WGS) entry which is preliminary data.</text>
</comment>
<dbReference type="Pfam" id="PF04970">
    <property type="entry name" value="LRAT"/>
    <property type="match status" value="2"/>
</dbReference>